<dbReference type="Proteomes" id="UP000230069">
    <property type="component" value="Unassembled WGS sequence"/>
</dbReference>
<dbReference type="AlphaFoldDB" id="A0A2G5EDN5"/>
<organism evidence="1 2">
    <name type="scientific">Aquilegia coerulea</name>
    <name type="common">Rocky mountain columbine</name>
    <dbReference type="NCBI Taxonomy" id="218851"/>
    <lineage>
        <taxon>Eukaryota</taxon>
        <taxon>Viridiplantae</taxon>
        <taxon>Streptophyta</taxon>
        <taxon>Embryophyta</taxon>
        <taxon>Tracheophyta</taxon>
        <taxon>Spermatophyta</taxon>
        <taxon>Magnoliopsida</taxon>
        <taxon>Ranunculales</taxon>
        <taxon>Ranunculaceae</taxon>
        <taxon>Thalictroideae</taxon>
        <taxon>Aquilegia</taxon>
    </lineage>
</organism>
<accession>A0A2G5EDN5</accession>
<evidence type="ECO:0000313" key="2">
    <source>
        <dbReference type="Proteomes" id="UP000230069"/>
    </source>
</evidence>
<protein>
    <submittedName>
        <fullName evidence="1">Uncharacterized protein</fullName>
    </submittedName>
</protein>
<gene>
    <name evidence="1" type="ORF">AQUCO_00900334v1</name>
</gene>
<reference evidence="1 2" key="1">
    <citation type="submission" date="2017-09" db="EMBL/GenBank/DDBJ databases">
        <title>WGS assembly of Aquilegia coerulea Goldsmith.</title>
        <authorList>
            <person name="Hodges S."/>
            <person name="Kramer E."/>
            <person name="Nordborg M."/>
            <person name="Tomkins J."/>
            <person name="Borevitz J."/>
            <person name="Derieg N."/>
            <person name="Yan J."/>
            <person name="Mihaltcheva S."/>
            <person name="Hayes R.D."/>
            <person name="Rokhsar D."/>
        </authorList>
    </citation>
    <scope>NUCLEOTIDE SEQUENCE [LARGE SCALE GENOMIC DNA]</scope>
    <source>
        <strain evidence="2">cv. Goldsmith</strain>
    </source>
</reference>
<name>A0A2G5EDN5_AQUCA</name>
<dbReference type="EMBL" id="KZ305026">
    <property type="protein sequence ID" value="PIA53677.1"/>
    <property type="molecule type" value="Genomic_DNA"/>
</dbReference>
<dbReference type="InParanoid" id="A0A2G5EDN5"/>
<evidence type="ECO:0000313" key="1">
    <source>
        <dbReference type="EMBL" id="PIA53677.1"/>
    </source>
</evidence>
<keyword evidence="2" id="KW-1185">Reference proteome</keyword>
<sequence length="70" mass="8383">MKGDFLTITSKKVSFQKKYMENQNFTLFNFLFWIRQPLKNEQDWLPHQRCPSPNCKKLGSISLSKKIQVF</sequence>
<proteinExistence type="predicted"/>